<sequence>MGKTKKKAESGHPLPSAPQFKFGYLVHDVSRMRRTAMDYAVAPLGLTRSQWSLLATLSRSTNNGMMQAEIARIMGLGKVTTGGLVSRLETAGLVERRDDESDKRAKRVFITEKGYETIRQMIDVADPLNEEILEGISAKERKQIEDILHRVKENLREIIERHRAERRTLPKDS</sequence>
<name>A0A7Y9XVE1_9SPHN</name>
<dbReference type="SUPFAM" id="SSF46785">
    <property type="entry name" value="Winged helix' DNA-binding domain"/>
    <property type="match status" value="1"/>
</dbReference>
<feature type="domain" description="HTH marR-type" evidence="4">
    <location>
        <begin position="19"/>
        <end position="153"/>
    </location>
</feature>
<dbReference type="Gene3D" id="1.10.10.10">
    <property type="entry name" value="Winged helix-like DNA-binding domain superfamily/Winged helix DNA-binding domain"/>
    <property type="match status" value="1"/>
</dbReference>
<evidence type="ECO:0000256" key="2">
    <source>
        <dbReference type="ARBA" id="ARBA00023125"/>
    </source>
</evidence>
<dbReference type="PROSITE" id="PS50995">
    <property type="entry name" value="HTH_MARR_2"/>
    <property type="match status" value="1"/>
</dbReference>
<proteinExistence type="predicted"/>
<protein>
    <submittedName>
        <fullName evidence="5">DNA-binding MarR family transcriptional regulator</fullName>
    </submittedName>
</protein>
<dbReference type="GO" id="GO:0003677">
    <property type="term" value="F:DNA binding"/>
    <property type="evidence" value="ECO:0007669"/>
    <property type="project" value="UniProtKB-KW"/>
</dbReference>
<dbReference type="Pfam" id="PF12802">
    <property type="entry name" value="MarR_2"/>
    <property type="match status" value="1"/>
</dbReference>
<keyword evidence="2 5" id="KW-0238">DNA-binding</keyword>
<dbReference type="Proteomes" id="UP000522081">
    <property type="component" value="Unassembled WGS sequence"/>
</dbReference>
<dbReference type="AlphaFoldDB" id="A0A7Y9XVE1"/>
<dbReference type="InterPro" id="IPR036390">
    <property type="entry name" value="WH_DNA-bd_sf"/>
</dbReference>
<dbReference type="EMBL" id="JACBZF010000001">
    <property type="protein sequence ID" value="NYH93968.1"/>
    <property type="molecule type" value="Genomic_DNA"/>
</dbReference>
<dbReference type="InterPro" id="IPR036388">
    <property type="entry name" value="WH-like_DNA-bd_sf"/>
</dbReference>
<dbReference type="SMART" id="SM00347">
    <property type="entry name" value="HTH_MARR"/>
    <property type="match status" value="1"/>
</dbReference>
<dbReference type="RefSeq" id="WP_179405927.1">
    <property type="nucleotide sequence ID" value="NZ_BMGF01000001.1"/>
</dbReference>
<evidence type="ECO:0000313" key="6">
    <source>
        <dbReference type="Proteomes" id="UP000522081"/>
    </source>
</evidence>
<organism evidence="5 6">
    <name type="scientific">Novosphingobium marinum</name>
    <dbReference type="NCBI Taxonomy" id="1514948"/>
    <lineage>
        <taxon>Bacteria</taxon>
        <taxon>Pseudomonadati</taxon>
        <taxon>Pseudomonadota</taxon>
        <taxon>Alphaproteobacteria</taxon>
        <taxon>Sphingomonadales</taxon>
        <taxon>Sphingomonadaceae</taxon>
        <taxon>Novosphingobium</taxon>
    </lineage>
</organism>
<gene>
    <name evidence="5" type="ORF">FHS75_000273</name>
</gene>
<dbReference type="PRINTS" id="PR00598">
    <property type="entry name" value="HTHMARR"/>
</dbReference>
<evidence type="ECO:0000313" key="5">
    <source>
        <dbReference type="EMBL" id="NYH93968.1"/>
    </source>
</evidence>
<reference evidence="5 6" key="1">
    <citation type="submission" date="2020-07" db="EMBL/GenBank/DDBJ databases">
        <title>Genomic Encyclopedia of Type Strains, Phase IV (KMG-IV): sequencing the most valuable type-strain genomes for metagenomic binning, comparative biology and taxonomic classification.</title>
        <authorList>
            <person name="Goeker M."/>
        </authorList>
    </citation>
    <scope>NUCLEOTIDE SEQUENCE [LARGE SCALE GENOMIC DNA]</scope>
    <source>
        <strain evidence="5 6">DSM 29043</strain>
    </source>
</reference>
<evidence type="ECO:0000256" key="3">
    <source>
        <dbReference type="ARBA" id="ARBA00023163"/>
    </source>
</evidence>
<dbReference type="InterPro" id="IPR000835">
    <property type="entry name" value="HTH_MarR-typ"/>
</dbReference>
<accession>A0A7Y9XVE1</accession>
<comment type="caution">
    <text evidence="5">The sequence shown here is derived from an EMBL/GenBank/DDBJ whole genome shotgun (WGS) entry which is preliminary data.</text>
</comment>
<dbReference type="PANTHER" id="PTHR42756:SF1">
    <property type="entry name" value="TRANSCRIPTIONAL REPRESSOR OF EMRAB OPERON"/>
    <property type="match status" value="1"/>
</dbReference>
<dbReference type="GO" id="GO:0003700">
    <property type="term" value="F:DNA-binding transcription factor activity"/>
    <property type="evidence" value="ECO:0007669"/>
    <property type="project" value="InterPro"/>
</dbReference>
<keyword evidence="3" id="KW-0804">Transcription</keyword>
<keyword evidence="1" id="KW-0805">Transcription regulation</keyword>
<evidence type="ECO:0000259" key="4">
    <source>
        <dbReference type="PROSITE" id="PS50995"/>
    </source>
</evidence>
<dbReference type="PANTHER" id="PTHR42756">
    <property type="entry name" value="TRANSCRIPTIONAL REGULATOR, MARR"/>
    <property type="match status" value="1"/>
</dbReference>
<evidence type="ECO:0000256" key="1">
    <source>
        <dbReference type="ARBA" id="ARBA00023015"/>
    </source>
</evidence>
<keyword evidence="6" id="KW-1185">Reference proteome</keyword>